<comment type="catalytic activity">
    <reaction evidence="7">
        <text>a quinone + sn-glycerol 3-phosphate = dihydroxyacetone phosphate + a quinol</text>
        <dbReference type="Rhea" id="RHEA:18977"/>
        <dbReference type="ChEBI" id="CHEBI:24646"/>
        <dbReference type="ChEBI" id="CHEBI:57597"/>
        <dbReference type="ChEBI" id="CHEBI:57642"/>
        <dbReference type="ChEBI" id="CHEBI:132124"/>
        <dbReference type="EC" id="1.1.5.3"/>
    </reaction>
</comment>
<proteinExistence type="inferred from homology"/>
<dbReference type="Gene3D" id="3.30.9.10">
    <property type="entry name" value="D-Amino Acid Oxidase, subunit A, domain 2"/>
    <property type="match status" value="1"/>
</dbReference>
<dbReference type="SUPFAM" id="SSF51905">
    <property type="entry name" value="FAD/NAD(P)-binding domain"/>
    <property type="match status" value="1"/>
</dbReference>
<dbReference type="EMBL" id="QFQP01000011">
    <property type="protein sequence ID" value="PZR12765.1"/>
    <property type="molecule type" value="Genomic_DNA"/>
</dbReference>
<dbReference type="InterPro" id="IPR038299">
    <property type="entry name" value="DAO_C_sf"/>
</dbReference>
<feature type="domain" description="FAD dependent oxidoreductase" evidence="8">
    <location>
        <begin position="21"/>
        <end position="373"/>
    </location>
</feature>
<feature type="domain" description="Alpha-glycerophosphate oxidase C-terminal" evidence="9">
    <location>
        <begin position="400"/>
        <end position="525"/>
    </location>
</feature>
<sequence length="547" mass="59350">METANSKRQAALKQLGEQTFDVLVVGGGITGTGIARDAALRGLKVALVEKLDFAAGTSSKSSKLVHGGLRYLEHAEFALVFESVNERKRLMKLARHLVRPLPFLVTNYKGDKRFLATLALGLWIYDALCFFGNYRNHVTYGAKKTMKLEPTLKSQGLNGGILYYDCLTDDARLTLECALDAQSLGAVVLNHVKAGKLLRAADGRVQGAVVEDIETGTTVEVRSKVVINATGPWSDEVRALAGEPRILKPTKGIHIVVDAARLPVKHALMMNSPRDKRAVFCIPWGLGRTVVGTTDTFFDGSPDKLEPTKEDVTYLLETANSYFPQASLVEDDVLSTWSGLRPLLKPDDEGAGASAVSREHEIYDSPGFVTIAGGKLTTFRLMAAQVVDKAITQLDVTTRSTTATRPLPGSQGLDGTDEALAQLAKSLEGKGLPEGGPEYLAGEYGTRAPLLLERAAADGLERLDPELPSIFAQVDLAIEDEFARTLDDVLSRRIPLILRARDQGLGIAPKVAERMAAKLGWSKERTERELTHYRAVVNGTRAFKTAS</sequence>
<dbReference type="PRINTS" id="PR01001">
    <property type="entry name" value="FADG3PDH"/>
</dbReference>
<dbReference type="GO" id="GO:0006071">
    <property type="term" value="P:glycerol metabolic process"/>
    <property type="evidence" value="ECO:0007669"/>
    <property type="project" value="UniProtKB-KW"/>
</dbReference>
<keyword evidence="4" id="KW-0319">Glycerol metabolism</keyword>
<comment type="similarity">
    <text evidence="2 7">Belongs to the FAD-dependent glycerol-3-phosphate dehydrogenase family.</text>
</comment>
<evidence type="ECO:0000313" key="11">
    <source>
        <dbReference type="Proteomes" id="UP000249061"/>
    </source>
</evidence>
<dbReference type="InterPro" id="IPR036188">
    <property type="entry name" value="FAD/NAD-bd_sf"/>
</dbReference>
<protein>
    <recommendedName>
        <fullName evidence="7">Glycerol-3-phosphate dehydrogenase</fullName>
        <ecNumber evidence="7">1.1.5.3</ecNumber>
    </recommendedName>
</protein>
<keyword evidence="6 7" id="KW-0560">Oxidoreductase</keyword>
<evidence type="ECO:0000259" key="9">
    <source>
        <dbReference type="Pfam" id="PF16901"/>
    </source>
</evidence>
<evidence type="ECO:0000256" key="4">
    <source>
        <dbReference type="ARBA" id="ARBA00022798"/>
    </source>
</evidence>
<dbReference type="PANTHER" id="PTHR11985:SF35">
    <property type="entry name" value="ANAEROBIC GLYCEROL-3-PHOSPHATE DEHYDROGENASE SUBUNIT A"/>
    <property type="match status" value="1"/>
</dbReference>
<dbReference type="PANTHER" id="PTHR11985">
    <property type="entry name" value="GLYCEROL-3-PHOSPHATE DEHYDROGENASE"/>
    <property type="match status" value="1"/>
</dbReference>
<dbReference type="AlphaFoldDB" id="A0A2W5TND7"/>
<organism evidence="10 11">
    <name type="scientific">Archangium gephyra</name>
    <dbReference type="NCBI Taxonomy" id="48"/>
    <lineage>
        <taxon>Bacteria</taxon>
        <taxon>Pseudomonadati</taxon>
        <taxon>Myxococcota</taxon>
        <taxon>Myxococcia</taxon>
        <taxon>Myxococcales</taxon>
        <taxon>Cystobacterineae</taxon>
        <taxon>Archangiaceae</taxon>
        <taxon>Archangium</taxon>
    </lineage>
</organism>
<dbReference type="InterPro" id="IPR031656">
    <property type="entry name" value="DAO_C"/>
</dbReference>
<dbReference type="SUPFAM" id="SSF54373">
    <property type="entry name" value="FAD-linked reductases, C-terminal domain"/>
    <property type="match status" value="1"/>
</dbReference>
<dbReference type="Pfam" id="PF16901">
    <property type="entry name" value="DAO_C"/>
    <property type="match status" value="1"/>
</dbReference>
<accession>A0A2W5TND7</accession>
<dbReference type="PROSITE" id="PS00977">
    <property type="entry name" value="FAD_G3PDH_1"/>
    <property type="match status" value="1"/>
</dbReference>
<dbReference type="InterPro" id="IPR006076">
    <property type="entry name" value="FAD-dep_OxRdtase"/>
</dbReference>
<keyword evidence="3 7" id="KW-0285">Flavoprotein</keyword>
<dbReference type="EC" id="1.1.5.3" evidence="7"/>
<dbReference type="Gene3D" id="3.50.50.60">
    <property type="entry name" value="FAD/NAD(P)-binding domain"/>
    <property type="match status" value="1"/>
</dbReference>
<evidence type="ECO:0000313" key="10">
    <source>
        <dbReference type="EMBL" id="PZR12765.1"/>
    </source>
</evidence>
<evidence type="ECO:0000256" key="6">
    <source>
        <dbReference type="ARBA" id="ARBA00023002"/>
    </source>
</evidence>
<evidence type="ECO:0000256" key="7">
    <source>
        <dbReference type="RuleBase" id="RU361217"/>
    </source>
</evidence>
<dbReference type="InterPro" id="IPR000447">
    <property type="entry name" value="G3P_DH_FAD-dep"/>
</dbReference>
<keyword evidence="5" id="KW-0274">FAD</keyword>
<dbReference type="GO" id="GO:0004368">
    <property type="term" value="F:glycerol-3-phosphate dehydrogenase (quinone) activity"/>
    <property type="evidence" value="ECO:0007669"/>
    <property type="project" value="UniProtKB-EC"/>
</dbReference>
<gene>
    <name evidence="10" type="ORF">DI536_14445</name>
</gene>
<dbReference type="GO" id="GO:0009331">
    <property type="term" value="C:glycerol-3-phosphate dehydrogenase (FAD) complex"/>
    <property type="evidence" value="ECO:0007669"/>
    <property type="project" value="UniProtKB-UniRule"/>
</dbReference>
<evidence type="ECO:0000256" key="5">
    <source>
        <dbReference type="ARBA" id="ARBA00022827"/>
    </source>
</evidence>
<dbReference type="Proteomes" id="UP000249061">
    <property type="component" value="Unassembled WGS sequence"/>
</dbReference>
<dbReference type="Gene3D" id="1.10.8.870">
    <property type="entry name" value="Alpha-glycerophosphate oxidase, cap domain"/>
    <property type="match status" value="1"/>
</dbReference>
<comment type="caution">
    <text evidence="10">The sequence shown here is derived from an EMBL/GenBank/DDBJ whole genome shotgun (WGS) entry which is preliminary data.</text>
</comment>
<evidence type="ECO:0000259" key="8">
    <source>
        <dbReference type="Pfam" id="PF01266"/>
    </source>
</evidence>
<evidence type="ECO:0000256" key="1">
    <source>
        <dbReference type="ARBA" id="ARBA00001974"/>
    </source>
</evidence>
<dbReference type="Pfam" id="PF01266">
    <property type="entry name" value="DAO"/>
    <property type="match status" value="1"/>
</dbReference>
<comment type="cofactor">
    <cofactor evidence="1 7">
        <name>FAD</name>
        <dbReference type="ChEBI" id="CHEBI:57692"/>
    </cofactor>
</comment>
<reference evidence="10 11" key="1">
    <citation type="submission" date="2017-08" db="EMBL/GenBank/DDBJ databases">
        <title>Infants hospitalized years apart are colonized by the same room-sourced microbial strains.</title>
        <authorList>
            <person name="Brooks B."/>
            <person name="Olm M.R."/>
            <person name="Firek B.A."/>
            <person name="Baker R."/>
            <person name="Thomas B.C."/>
            <person name="Morowitz M.J."/>
            <person name="Banfield J.F."/>
        </authorList>
    </citation>
    <scope>NUCLEOTIDE SEQUENCE [LARGE SCALE GENOMIC DNA]</scope>
    <source>
        <strain evidence="10">S2_003_000_R2_14</strain>
    </source>
</reference>
<evidence type="ECO:0000256" key="2">
    <source>
        <dbReference type="ARBA" id="ARBA00007330"/>
    </source>
</evidence>
<evidence type="ECO:0000256" key="3">
    <source>
        <dbReference type="ARBA" id="ARBA00022630"/>
    </source>
</evidence>
<name>A0A2W5TND7_9BACT</name>
<dbReference type="GO" id="GO:0046168">
    <property type="term" value="P:glycerol-3-phosphate catabolic process"/>
    <property type="evidence" value="ECO:0007669"/>
    <property type="project" value="TreeGrafter"/>
</dbReference>